<evidence type="ECO:0000313" key="1">
    <source>
        <dbReference type="EMBL" id="KAA6344291.1"/>
    </source>
</evidence>
<reference evidence="1" key="1">
    <citation type="submission" date="2019-03" db="EMBL/GenBank/DDBJ databases">
        <title>Single cell metagenomics reveals metabolic interactions within the superorganism composed of flagellate Streblomastix strix and complex community of Bacteroidetes bacteria on its surface.</title>
        <authorList>
            <person name="Treitli S.C."/>
            <person name="Kolisko M."/>
            <person name="Husnik F."/>
            <person name="Keeling P."/>
            <person name="Hampl V."/>
        </authorList>
    </citation>
    <scope>NUCLEOTIDE SEQUENCE</scope>
    <source>
        <strain evidence="1">STM</strain>
    </source>
</reference>
<gene>
    <name evidence="1" type="ORF">EZS27_008070</name>
</gene>
<proteinExistence type="predicted"/>
<protein>
    <submittedName>
        <fullName evidence="1">Uncharacterized protein</fullName>
    </submittedName>
</protein>
<name>A0A5J4SGB3_9ZZZZ</name>
<dbReference type="EMBL" id="SNRY01000225">
    <property type="protein sequence ID" value="KAA6344291.1"/>
    <property type="molecule type" value="Genomic_DNA"/>
</dbReference>
<organism evidence="1">
    <name type="scientific">termite gut metagenome</name>
    <dbReference type="NCBI Taxonomy" id="433724"/>
    <lineage>
        <taxon>unclassified sequences</taxon>
        <taxon>metagenomes</taxon>
        <taxon>organismal metagenomes</taxon>
    </lineage>
</organism>
<dbReference type="AlphaFoldDB" id="A0A5J4SGB3"/>
<comment type="caution">
    <text evidence="1">The sequence shown here is derived from an EMBL/GenBank/DDBJ whole genome shotgun (WGS) entry which is preliminary data.</text>
</comment>
<sequence>MDDMTYSFLWDTEPSDAQLEMLMHEVVEDARVRRIKADEDFKKLIHKEVKLAMEKNKSLLKKLLGTENETI</sequence>
<accession>A0A5J4SGB3</accession>